<reference evidence="2 3" key="1">
    <citation type="journal article" date="2019" name="Nat. Ecol. Evol.">
        <title>Megaphylogeny resolves global patterns of mushroom evolution.</title>
        <authorList>
            <person name="Varga T."/>
            <person name="Krizsan K."/>
            <person name="Foldi C."/>
            <person name="Dima B."/>
            <person name="Sanchez-Garcia M."/>
            <person name="Sanchez-Ramirez S."/>
            <person name="Szollosi G.J."/>
            <person name="Szarkandi J.G."/>
            <person name="Papp V."/>
            <person name="Albert L."/>
            <person name="Andreopoulos W."/>
            <person name="Angelini C."/>
            <person name="Antonin V."/>
            <person name="Barry K.W."/>
            <person name="Bougher N.L."/>
            <person name="Buchanan P."/>
            <person name="Buyck B."/>
            <person name="Bense V."/>
            <person name="Catcheside P."/>
            <person name="Chovatia M."/>
            <person name="Cooper J."/>
            <person name="Damon W."/>
            <person name="Desjardin D."/>
            <person name="Finy P."/>
            <person name="Geml J."/>
            <person name="Haridas S."/>
            <person name="Hughes K."/>
            <person name="Justo A."/>
            <person name="Karasinski D."/>
            <person name="Kautmanova I."/>
            <person name="Kiss B."/>
            <person name="Kocsube S."/>
            <person name="Kotiranta H."/>
            <person name="LaButti K.M."/>
            <person name="Lechner B.E."/>
            <person name="Liimatainen K."/>
            <person name="Lipzen A."/>
            <person name="Lukacs Z."/>
            <person name="Mihaltcheva S."/>
            <person name="Morgado L.N."/>
            <person name="Niskanen T."/>
            <person name="Noordeloos M.E."/>
            <person name="Ohm R.A."/>
            <person name="Ortiz-Santana B."/>
            <person name="Ovrebo C."/>
            <person name="Racz N."/>
            <person name="Riley R."/>
            <person name="Savchenko A."/>
            <person name="Shiryaev A."/>
            <person name="Soop K."/>
            <person name="Spirin V."/>
            <person name="Szebenyi C."/>
            <person name="Tomsovsky M."/>
            <person name="Tulloss R.E."/>
            <person name="Uehling J."/>
            <person name="Grigoriev I.V."/>
            <person name="Vagvolgyi C."/>
            <person name="Papp T."/>
            <person name="Martin F.M."/>
            <person name="Miettinen O."/>
            <person name="Hibbett D.S."/>
            <person name="Nagy L.G."/>
        </authorList>
    </citation>
    <scope>NUCLEOTIDE SEQUENCE [LARGE SCALE GENOMIC DNA]</scope>
    <source>
        <strain evidence="2 3">FP101781</strain>
    </source>
</reference>
<dbReference type="Proteomes" id="UP000298030">
    <property type="component" value="Unassembled WGS sequence"/>
</dbReference>
<gene>
    <name evidence="2" type="ORF">FA13DRAFT_347666</name>
</gene>
<keyword evidence="1" id="KW-0472">Membrane</keyword>
<dbReference type="AlphaFoldDB" id="A0A4Y7SER6"/>
<name>A0A4Y7SER6_COPMI</name>
<evidence type="ECO:0000256" key="1">
    <source>
        <dbReference type="SAM" id="Phobius"/>
    </source>
</evidence>
<sequence length="100" mass="10943">MCRFNPSPFFPVYSHPYALTSAVSSGLASIYLLRLPLILLCVPLCVALLLISLPGSAFFCLRPIIRCYSPFSPVVVTCTAQSIHTRHPLCVSALYPSSVR</sequence>
<keyword evidence="1" id="KW-0812">Transmembrane</keyword>
<keyword evidence="1" id="KW-1133">Transmembrane helix</keyword>
<comment type="caution">
    <text evidence="2">The sequence shown here is derived from an EMBL/GenBank/DDBJ whole genome shotgun (WGS) entry which is preliminary data.</text>
</comment>
<dbReference type="EMBL" id="QPFP01000186">
    <property type="protein sequence ID" value="TEB19526.1"/>
    <property type="molecule type" value="Genomic_DNA"/>
</dbReference>
<evidence type="ECO:0000313" key="3">
    <source>
        <dbReference type="Proteomes" id="UP000298030"/>
    </source>
</evidence>
<protein>
    <submittedName>
        <fullName evidence="2">Uncharacterized protein</fullName>
    </submittedName>
</protein>
<keyword evidence="3" id="KW-1185">Reference proteome</keyword>
<feature type="transmembrane region" description="Helical" evidence="1">
    <location>
        <begin position="37"/>
        <end position="61"/>
    </location>
</feature>
<organism evidence="2 3">
    <name type="scientific">Coprinellus micaceus</name>
    <name type="common">Glistening ink-cap mushroom</name>
    <name type="synonym">Coprinus micaceus</name>
    <dbReference type="NCBI Taxonomy" id="71717"/>
    <lineage>
        <taxon>Eukaryota</taxon>
        <taxon>Fungi</taxon>
        <taxon>Dikarya</taxon>
        <taxon>Basidiomycota</taxon>
        <taxon>Agaricomycotina</taxon>
        <taxon>Agaricomycetes</taxon>
        <taxon>Agaricomycetidae</taxon>
        <taxon>Agaricales</taxon>
        <taxon>Agaricineae</taxon>
        <taxon>Psathyrellaceae</taxon>
        <taxon>Coprinellus</taxon>
    </lineage>
</organism>
<evidence type="ECO:0000313" key="2">
    <source>
        <dbReference type="EMBL" id="TEB19526.1"/>
    </source>
</evidence>
<proteinExistence type="predicted"/>
<accession>A0A4Y7SER6</accession>